<protein>
    <recommendedName>
        <fullName evidence="8">Major facilitator superfamily (MFS) profile domain-containing protein</fullName>
    </recommendedName>
</protein>
<dbReference type="Gene3D" id="1.20.1250.20">
    <property type="entry name" value="MFS general substrate transporter like domains"/>
    <property type="match status" value="1"/>
</dbReference>
<dbReference type="InterPro" id="IPR011701">
    <property type="entry name" value="MFS"/>
</dbReference>
<feature type="transmembrane region" description="Helical" evidence="6">
    <location>
        <begin position="194"/>
        <end position="219"/>
    </location>
</feature>
<evidence type="ECO:0000256" key="5">
    <source>
        <dbReference type="ARBA" id="ARBA00023136"/>
    </source>
</evidence>
<evidence type="ECO:0000256" key="1">
    <source>
        <dbReference type="ARBA" id="ARBA00004141"/>
    </source>
</evidence>
<organism evidence="7">
    <name type="scientific">Opuntia streptacantha</name>
    <name type="common">Prickly pear cactus</name>
    <name type="synonym">Opuntia cardona</name>
    <dbReference type="NCBI Taxonomy" id="393608"/>
    <lineage>
        <taxon>Eukaryota</taxon>
        <taxon>Viridiplantae</taxon>
        <taxon>Streptophyta</taxon>
        <taxon>Embryophyta</taxon>
        <taxon>Tracheophyta</taxon>
        <taxon>Spermatophyta</taxon>
        <taxon>Magnoliopsida</taxon>
        <taxon>eudicotyledons</taxon>
        <taxon>Gunneridae</taxon>
        <taxon>Pentapetalae</taxon>
        <taxon>Caryophyllales</taxon>
        <taxon>Cactineae</taxon>
        <taxon>Cactaceae</taxon>
        <taxon>Opuntioideae</taxon>
        <taxon>Opuntia</taxon>
    </lineage>
</organism>
<feature type="transmembrane region" description="Helical" evidence="6">
    <location>
        <begin position="225"/>
        <end position="247"/>
    </location>
</feature>
<reference evidence="7" key="1">
    <citation type="journal article" date="2013" name="J. Plant Res.">
        <title>Effect of fungi and light on seed germination of three Opuntia species from semiarid lands of central Mexico.</title>
        <authorList>
            <person name="Delgado-Sanchez P."/>
            <person name="Jimenez-Bremont J.F."/>
            <person name="Guerrero-Gonzalez Mde L."/>
            <person name="Flores J."/>
        </authorList>
    </citation>
    <scope>NUCLEOTIDE SEQUENCE</scope>
    <source>
        <tissue evidence="7">Cladode</tissue>
    </source>
</reference>
<keyword evidence="3 6" id="KW-0812">Transmembrane</keyword>
<name>A0A7C9CQQ7_OPUST</name>
<evidence type="ECO:0008006" key="8">
    <source>
        <dbReference type="Google" id="ProtNLM"/>
    </source>
</evidence>
<dbReference type="GO" id="GO:0016020">
    <property type="term" value="C:membrane"/>
    <property type="evidence" value="ECO:0007669"/>
    <property type="project" value="UniProtKB-SubCell"/>
</dbReference>
<evidence type="ECO:0000256" key="2">
    <source>
        <dbReference type="ARBA" id="ARBA00022448"/>
    </source>
</evidence>
<feature type="transmembrane region" description="Helical" evidence="6">
    <location>
        <begin position="67"/>
        <end position="92"/>
    </location>
</feature>
<feature type="transmembrane region" description="Helical" evidence="6">
    <location>
        <begin position="147"/>
        <end position="173"/>
    </location>
</feature>
<dbReference type="SUPFAM" id="SSF103473">
    <property type="entry name" value="MFS general substrate transporter"/>
    <property type="match status" value="1"/>
</dbReference>
<evidence type="ECO:0000256" key="4">
    <source>
        <dbReference type="ARBA" id="ARBA00022989"/>
    </source>
</evidence>
<reference evidence="7" key="2">
    <citation type="submission" date="2020-07" db="EMBL/GenBank/DDBJ databases">
        <authorList>
            <person name="Vera ALvarez R."/>
            <person name="Arias-Moreno D.M."/>
            <person name="Jimenez-Jacinto V."/>
            <person name="Jimenez-Bremont J.F."/>
            <person name="Swaminathan K."/>
            <person name="Moose S.P."/>
            <person name="Guerrero-Gonzalez M.L."/>
            <person name="Marino-Ramirez L."/>
            <person name="Landsman D."/>
            <person name="Rodriguez-Kessler M."/>
            <person name="Delgado-Sanchez P."/>
        </authorList>
    </citation>
    <scope>NUCLEOTIDE SEQUENCE</scope>
    <source>
        <tissue evidence="7">Cladode</tissue>
    </source>
</reference>
<keyword evidence="5 6" id="KW-0472">Membrane</keyword>
<dbReference type="EMBL" id="GISG01042938">
    <property type="protein sequence ID" value="MBA4623422.1"/>
    <property type="molecule type" value="Transcribed_RNA"/>
</dbReference>
<comment type="subcellular location">
    <subcellularLocation>
        <location evidence="1">Membrane</location>
        <topology evidence="1">Multi-pass membrane protein</topology>
    </subcellularLocation>
</comment>
<dbReference type="InterPro" id="IPR036259">
    <property type="entry name" value="MFS_trans_sf"/>
</dbReference>
<evidence type="ECO:0000313" key="7">
    <source>
        <dbReference type="EMBL" id="MBA4623422.1"/>
    </source>
</evidence>
<evidence type="ECO:0000256" key="3">
    <source>
        <dbReference type="ARBA" id="ARBA00022692"/>
    </source>
</evidence>
<keyword evidence="2" id="KW-0813">Transport</keyword>
<dbReference type="GO" id="GO:0022857">
    <property type="term" value="F:transmembrane transporter activity"/>
    <property type="evidence" value="ECO:0007669"/>
    <property type="project" value="InterPro"/>
</dbReference>
<keyword evidence="4 6" id="KW-1133">Transmembrane helix</keyword>
<evidence type="ECO:0000256" key="6">
    <source>
        <dbReference type="SAM" id="Phobius"/>
    </source>
</evidence>
<dbReference type="Pfam" id="PF07690">
    <property type="entry name" value="MFS_1"/>
    <property type="match status" value="1"/>
</dbReference>
<dbReference type="PANTHER" id="PTHR23504:SF1">
    <property type="entry name" value="GH21943P-RELATED"/>
    <property type="match status" value="1"/>
</dbReference>
<dbReference type="PANTHER" id="PTHR23504">
    <property type="entry name" value="MAJOR FACILITATOR SUPERFAMILY DOMAIN-CONTAINING PROTEIN 10"/>
    <property type="match status" value="1"/>
</dbReference>
<feature type="transmembrane region" description="Helical" evidence="6">
    <location>
        <begin position="104"/>
        <end position="127"/>
    </location>
</feature>
<dbReference type="AlphaFoldDB" id="A0A7C9CQQ7"/>
<proteinExistence type="predicted"/>
<accession>A0A7C9CQQ7</accession>
<sequence length="257" mass="27804">MAVLAALYMKIFLPESIKEGNLSLHTRLIQHHDDDSQLNRVSSRIKHLFKGLPSPSDMISLLKTSSAFSQVALVAFFANLGDVGLSTALMYYLKARFHFSKDQFADLMVIAGVAGTASQLLIMPLLVPAVGEERLLSVGLFFSCAHMFLYSIAWSSSVPYVAAMFSILIVFAHPCLRSIASKQVGPSEQGKAQGCISGVCSFANVISPLIFTPLTALFLSEGAPFSFPGFSITCLAFVVVSTCNFQVKKPLAFSHPL</sequence>